<feature type="domain" description="Glutaredoxin" evidence="1">
    <location>
        <begin position="5"/>
        <end position="60"/>
    </location>
</feature>
<dbReference type="EMBL" id="JQAN02000006">
    <property type="protein sequence ID" value="PPD58525.1"/>
    <property type="molecule type" value="Genomic_DNA"/>
</dbReference>
<dbReference type="GO" id="GO:0045454">
    <property type="term" value="P:cell redox homeostasis"/>
    <property type="evidence" value="ECO:0007669"/>
    <property type="project" value="TreeGrafter"/>
</dbReference>
<protein>
    <submittedName>
        <fullName evidence="2">Glutaredoxin family protein</fullName>
    </submittedName>
</protein>
<keyword evidence="3" id="KW-1185">Reference proteome</keyword>
<accession>A0A2P5P8B8</accession>
<evidence type="ECO:0000313" key="3">
    <source>
        <dbReference type="Proteomes" id="UP000235653"/>
    </source>
</evidence>
<proteinExistence type="predicted"/>
<dbReference type="Pfam" id="PF00462">
    <property type="entry name" value="Glutaredoxin"/>
    <property type="match status" value="1"/>
</dbReference>
<reference evidence="2 3" key="1">
    <citation type="journal article" date="2017" name="ISME J.">
        <title>Grape pomace compost harbors organohalide-respiring Dehalogenimonas species with novel reductive dehalogenase genes.</title>
        <authorList>
            <person name="Yang Y."/>
            <person name="Higgins S.A."/>
            <person name="Yan J."/>
            <person name="Simsir B."/>
            <person name="Chourey K."/>
            <person name="Iyer R."/>
            <person name="Hettich R.L."/>
            <person name="Baldwin B."/>
            <person name="Ogles D.M."/>
            <person name="Loffler F.E."/>
        </authorList>
    </citation>
    <scope>NUCLEOTIDE SEQUENCE [LARGE SCALE GENOMIC DNA]</scope>
    <source>
        <strain evidence="2 3">GP</strain>
    </source>
</reference>
<dbReference type="PROSITE" id="PS51354">
    <property type="entry name" value="GLUTAREDOXIN_2"/>
    <property type="match status" value="1"/>
</dbReference>
<gene>
    <name evidence="2" type="ORF">JP09_001170</name>
</gene>
<dbReference type="OrthoDB" id="166296at2"/>
<dbReference type="PANTHER" id="PTHR34386">
    <property type="entry name" value="GLUTAREDOXIN"/>
    <property type="match status" value="1"/>
</dbReference>
<dbReference type="AlphaFoldDB" id="A0A2P5P8B8"/>
<dbReference type="InterPro" id="IPR036249">
    <property type="entry name" value="Thioredoxin-like_sf"/>
</dbReference>
<dbReference type="CDD" id="cd02976">
    <property type="entry name" value="NrdH"/>
    <property type="match status" value="1"/>
</dbReference>
<dbReference type="SUPFAM" id="SSF52833">
    <property type="entry name" value="Thioredoxin-like"/>
    <property type="match status" value="1"/>
</dbReference>
<comment type="caution">
    <text evidence="2">The sequence shown here is derived from an EMBL/GenBank/DDBJ whole genome shotgun (WGS) entry which is preliminary data.</text>
</comment>
<dbReference type="Proteomes" id="UP000235653">
    <property type="component" value="Unassembled WGS sequence"/>
</dbReference>
<organism evidence="2 3">
    <name type="scientific">Dehalogenimonas etheniformans</name>
    <dbReference type="NCBI Taxonomy" id="1536648"/>
    <lineage>
        <taxon>Bacteria</taxon>
        <taxon>Bacillati</taxon>
        <taxon>Chloroflexota</taxon>
        <taxon>Dehalococcoidia</taxon>
        <taxon>Dehalococcoidales</taxon>
        <taxon>Dehalococcoidaceae</taxon>
        <taxon>Dehalogenimonas</taxon>
    </lineage>
</organism>
<evidence type="ECO:0000259" key="1">
    <source>
        <dbReference type="Pfam" id="PF00462"/>
    </source>
</evidence>
<dbReference type="Gene3D" id="3.40.30.10">
    <property type="entry name" value="Glutaredoxin"/>
    <property type="match status" value="1"/>
</dbReference>
<dbReference type="InterPro" id="IPR051548">
    <property type="entry name" value="Grx-like_ET"/>
</dbReference>
<name>A0A2P5P8B8_9CHLR</name>
<dbReference type="GO" id="GO:0009055">
    <property type="term" value="F:electron transfer activity"/>
    <property type="evidence" value="ECO:0007669"/>
    <property type="project" value="TreeGrafter"/>
</dbReference>
<evidence type="ECO:0000313" key="2">
    <source>
        <dbReference type="EMBL" id="PPD58525.1"/>
    </source>
</evidence>
<dbReference type="PANTHER" id="PTHR34386:SF1">
    <property type="entry name" value="GLUTAREDOXIN-LIKE PROTEIN NRDH"/>
    <property type="match status" value="1"/>
</dbReference>
<sequence>MADEIIMYGTTWCPDCYRAKSFLNSRGIPFKWIDIATDPAATAEVERINKGNRSVPTIVFPDGSILVEPSNSELEKKLSP</sequence>
<dbReference type="InterPro" id="IPR002109">
    <property type="entry name" value="Glutaredoxin"/>
</dbReference>
<dbReference type="RefSeq" id="WP_102330009.1">
    <property type="nucleotide sequence ID" value="NZ_CP058566.2"/>
</dbReference>